<dbReference type="InterPro" id="IPR029063">
    <property type="entry name" value="SAM-dependent_MTases_sf"/>
</dbReference>
<comment type="caution">
    <text evidence="8">The sequence shown here is derived from an EMBL/GenBank/DDBJ whole genome shotgun (WGS) entry which is preliminary data.</text>
</comment>
<feature type="binding site" evidence="7">
    <location>
        <position position="152"/>
    </location>
    <ligand>
        <name>S-adenosyl-L-methionine</name>
        <dbReference type="ChEBI" id="CHEBI:59789"/>
    </ligand>
</feature>
<feature type="binding site" evidence="7">
    <location>
        <position position="156"/>
    </location>
    <ligand>
        <name>substrate</name>
    </ligand>
</feature>
<comment type="similarity">
    <text evidence="7">Belongs to the class I-like SAM-binding methyltransferase superfamily. TrmB family.</text>
</comment>
<organism evidence="8 9">
    <name type="scientific">Pseudonocardia sulfidoxydans NBRC 16205</name>
    <dbReference type="NCBI Taxonomy" id="1223511"/>
    <lineage>
        <taxon>Bacteria</taxon>
        <taxon>Bacillati</taxon>
        <taxon>Actinomycetota</taxon>
        <taxon>Actinomycetes</taxon>
        <taxon>Pseudonocardiales</taxon>
        <taxon>Pseudonocardiaceae</taxon>
        <taxon>Pseudonocardia</taxon>
    </lineage>
</organism>
<evidence type="ECO:0000256" key="6">
    <source>
        <dbReference type="ARBA" id="ARBA00022694"/>
    </source>
</evidence>
<evidence type="ECO:0000313" key="8">
    <source>
        <dbReference type="EMBL" id="GEL23018.1"/>
    </source>
</evidence>
<keyword evidence="3 7" id="KW-0489">Methyltransferase</keyword>
<sequence>MTVGPETVTDATAGGGARRTDRIPSFVHQRNRLTEGQQSAWDRLWGTLGRDVDDLVGGREPFAPAAWFGREAPVVLEIGSGMGETTAALAAAAPEVDHVAVEVFEPGLAQLLLRIEDAGLANLLLLRGDAVALLDSCIPVDSLDGIRIFFPDPWQKRRHRKRRLVQPEFVALAASRLRPGAMLHMATDWADYAVQMRDVADAERSLRRAPGVGPDGFLPRPEWRPVSKFEQRAVVEGRAVSDLMYERLSH</sequence>
<dbReference type="GO" id="GO:0043527">
    <property type="term" value="C:tRNA methyltransferase complex"/>
    <property type="evidence" value="ECO:0007669"/>
    <property type="project" value="TreeGrafter"/>
</dbReference>
<keyword evidence="4 7" id="KW-0808">Transferase</keyword>
<evidence type="ECO:0000256" key="5">
    <source>
        <dbReference type="ARBA" id="ARBA00022691"/>
    </source>
</evidence>
<dbReference type="InterPro" id="IPR003358">
    <property type="entry name" value="tRNA_(Gua-N-7)_MeTrfase_Trmb"/>
</dbReference>
<keyword evidence="6 7" id="KW-0819">tRNA processing</keyword>
<name>A0A511DJ18_9PSEU</name>
<dbReference type="Pfam" id="PF02390">
    <property type="entry name" value="Methyltransf_4"/>
    <property type="match status" value="1"/>
</dbReference>
<dbReference type="OrthoDB" id="9802090at2"/>
<evidence type="ECO:0000313" key="9">
    <source>
        <dbReference type="Proteomes" id="UP000321685"/>
    </source>
</evidence>
<comment type="caution">
    <text evidence="7">Lacks conserved residue(s) required for the propagation of feature annotation.</text>
</comment>
<comment type="catalytic activity">
    <reaction evidence="1 7">
        <text>guanosine(46) in tRNA + S-adenosyl-L-methionine = N(7)-methylguanosine(46) in tRNA + S-adenosyl-L-homocysteine</text>
        <dbReference type="Rhea" id="RHEA:42708"/>
        <dbReference type="Rhea" id="RHEA-COMP:10188"/>
        <dbReference type="Rhea" id="RHEA-COMP:10189"/>
        <dbReference type="ChEBI" id="CHEBI:57856"/>
        <dbReference type="ChEBI" id="CHEBI:59789"/>
        <dbReference type="ChEBI" id="CHEBI:74269"/>
        <dbReference type="ChEBI" id="CHEBI:74480"/>
        <dbReference type="EC" id="2.1.1.33"/>
    </reaction>
</comment>
<dbReference type="SUPFAM" id="SSF53335">
    <property type="entry name" value="S-adenosyl-L-methionine-dependent methyltransferases"/>
    <property type="match status" value="1"/>
</dbReference>
<feature type="binding site" evidence="7">
    <location>
        <position position="129"/>
    </location>
    <ligand>
        <name>S-adenosyl-L-methionine</name>
        <dbReference type="ChEBI" id="CHEBI:59789"/>
    </ligand>
</feature>
<evidence type="ECO:0000256" key="1">
    <source>
        <dbReference type="ARBA" id="ARBA00000142"/>
    </source>
</evidence>
<dbReference type="RefSeq" id="WP_147105270.1">
    <property type="nucleotide sequence ID" value="NZ_BJVJ01000014.1"/>
</dbReference>
<keyword evidence="9" id="KW-1185">Reference proteome</keyword>
<feature type="binding site" evidence="7">
    <location>
        <position position="102"/>
    </location>
    <ligand>
        <name>S-adenosyl-L-methionine</name>
        <dbReference type="ChEBI" id="CHEBI:59789"/>
    </ligand>
</feature>
<dbReference type="Proteomes" id="UP000321685">
    <property type="component" value="Unassembled WGS sequence"/>
</dbReference>
<dbReference type="PANTHER" id="PTHR23417:SF14">
    <property type="entry name" value="PENTACOTRIPEPTIDE-REPEAT REGION OF PRORP DOMAIN-CONTAINING PROTEIN"/>
    <property type="match status" value="1"/>
</dbReference>
<evidence type="ECO:0000256" key="2">
    <source>
        <dbReference type="ARBA" id="ARBA00003015"/>
    </source>
</evidence>
<protein>
    <recommendedName>
        <fullName evidence="7">tRNA (guanine-N(7)-)-methyltransferase</fullName>
        <ecNumber evidence="7">2.1.1.33</ecNumber>
    </recommendedName>
    <alternativeName>
        <fullName evidence="7">tRNA (guanine(46)-N(7))-methyltransferase</fullName>
    </alternativeName>
    <alternativeName>
        <fullName evidence="7">tRNA(m7G46)-methyltransferase</fullName>
    </alternativeName>
</protein>
<dbReference type="InterPro" id="IPR055361">
    <property type="entry name" value="tRNA_methyltr_TrmB_bact"/>
</dbReference>
<dbReference type="PROSITE" id="PS51625">
    <property type="entry name" value="SAM_MT_TRMB"/>
    <property type="match status" value="1"/>
</dbReference>
<gene>
    <name evidence="7 8" type="primary">trmB</name>
    <name evidence="8" type="ORF">PSU4_19720</name>
</gene>
<evidence type="ECO:0000256" key="7">
    <source>
        <dbReference type="HAMAP-Rule" id="MF_01057"/>
    </source>
</evidence>
<dbReference type="PANTHER" id="PTHR23417">
    <property type="entry name" value="3-DEOXY-D-MANNO-OCTULOSONIC-ACID TRANSFERASE/TRNA GUANINE-N 7 - -METHYLTRANSFERASE"/>
    <property type="match status" value="1"/>
</dbReference>
<reference evidence="8 9" key="1">
    <citation type="submission" date="2019-07" db="EMBL/GenBank/DDBJ databases">
        <title>Whole genome shotgun sequence of Pseudonocardia sulfidoxydans NBRC 16205.</title>
        <authorList>
            <person name="Hosoyama A."/>
            <person name="Uohara A."/>
            <person name="Ohji S."/>
            <person name="Ichikawa N."/>
        </authorList>
    </citation>
    <scope>NUCLEOTIDE SEQUENCE [LARGE SCALE GENOMIC DNA]</scope>
    <source>
        <strain evidence="8 9">NBRC 16205</strain>
    </source>
</reference>
<dbReference type="EMBL" id="BJVJ01000014">
    <property type="protein sequence ID" value="GEL23018.1"/>
    <property type="molecule type" value="Genomic_DNA"/>
</dbReference>
<comment type="pathway">
    <text evidence="7">tRNA modification; N(7)-methylguanine-tRNA biosynthesis.</text>
</comment>
<dbReference type="GO" id="GO:0008176">
    <property type="term" value="F:tRNA (guanine(46)-N7)-methyltransferase activity"/>
    <property type="evidence" value="ECO:0007669"/>
    <property type="project" value="UniProtKB-UniRule"/>
</dbReference>
<dbReference type="NCBIfam" id="TIGR00091">
    <property type="entry name" value="tRNA (guanosine(46)-N7)-methyltransferase TrmB"/>
    <property type="match status" value="1"/>
</dbReference>
<accession>A0A511DJ18</accession>
<dbReference type="HAMAP" id="MF_01057">
    <property type="entry name" value="tRNA_methyltr_TrmB"/>
    <property type="match status" value="1"/>
</dbReference>
<dbReference type="Gene3D" id="3.40.50.150">
    <property type="entry name" value="Vaccinia Virus protein VP39"/>
    <property type="match status" value="1"/>
</dbReference>
<evidence type="ECO:0000256" key="3">
    <source>
        <dbReference type="ARBA" id="ARBA00022603"/>
    </source>
</evidence>
<feature type="binding site" evidence="7">
    <location>
        <position position="188"/>
    </location>
    <ligand>
        <name>substrate</name>
    </ligand>
</feature>
<evidence type="ECO:0000256" key="4">
    <source>
        <dbReference type="ARBA" id="ARBA00022679"/>
    </source>
</evidence>
<feature type="binding site" evidence="7">
    <location>
        <position position="77"/>
    </location>
    <ligand>
        <name>S-adenosyl-L-methionine</name>
        <dbReference type="ChEBI" id="CHEBI:59789"/>
    </ligand>
</feature>
<proteinExistence type="inferred from homology"/>
<dbReference type="EC" id="2.1.1.33" evidence="7"/>
<keyword evidence="5 7" id="KW-0949">S-adenosyl-L-methionine</keyword>
<dbReference type="AlphaFoldDB" id="A0A511DJ18"/>
<dbReference type="UniPathway" id="UPA00989"/>
<comment type="function">
    <text evidence="2 7">Catalyzes the formation of N(7)-methylguanine at position 46 (m7G46) in tRNA.</text>
</comment>